<evidence type="ECO:0000259" key="8">
    <source>
        <dbReference type="Pfam" id="PF19053"/>
    </source>
</evidence>
<name>A0A3D9ZSE2_9ACTN</name>
<keyword evidence="6 7" id="KW-0472">Membrane</keyword>
<evidence type="ECO:0000256" key="3">
    <source>
        <dbReference type="ARBA" id="ARBA00022475"/>
    </source>
</evidence>
<feature type="transmembrane region" description="Helical" evidence="7">
    <location>
        <begin position="366"/>
        <end position="384"/>
    </location>
</feature>
<comment type="similarity">
    <text evidence="2">Belongs to the EccD/Snm4 family.</text>
</comment>
<evidence type="ECO:0000256" key="4">
    <source>
        <dbReference type="ARBA" id="ARBA00022692"/>
    </source>
</evidence>
<feature type="transmembrane region" description="Helical" evidence="7">
    <location>
        <begin position="339"/>
        <end position="354"/>
    </location>
</feature>
<keyword evidence="4 7" id="KW-0812">Transmembrane</keyword>
<sequence>MQTGLALVTVNAPHRRVDIALPQDVPLADLLPEILRHAGAGLADDGERHGGWVLRRTDGAALAGGETLHTQGVRDGDVLHLVAARQEWPELEFDDVVEAIAEGARRRGTAWSGPQTATATLAAAGATLGVALVMLLRAGPDSVAAMLTTLGVAASLTVAGILAARAYGQRAAGIALGAYSLPYAFAAGALLLAASAPAGPVPGLHWIGAPELLLGSAALALHGVLGIIGVGAGRRIFAAAVLTGLLGAATAGIGFGLTTPGAAAILLAVLACGVGLLPLIAIRLARLPIPPVGPDQERPDRARVFAAVTRAEELLGGLLIGHAVLSAAAAAVLATTGGTWGRMLAAVCGVALLLRSRVFATVRQRVPLLVAGGVALAAAALAVVGSRPDPMTTVGAGALGLALVLLLTVAGATYAQRPAGPYLGRAVDILDTALLVAVIPIGCAVLGLFAHARTLID</sequence>
<dbReference type="InterPro" id="IPR006707">
    <property type="entry name" value="T7SS_EccD"/>
</dbReference>
<dbReference type="InterPro" id="IPR024962">
    <property type="entry name" value="YukD-like"/>
</dbReference>
<feature type="transmembrane region" description="Helical" evidence="7">
    <location>
        <begin position="396"/>
        <end position="415"/>
    </location>
</feature>
<organism evidence="9 10">
    <name type="scientific">Asanoa ferruginea</name>
    <dbReference type="NCBI Taxonomy" id="53367"/>
    <lineage>
        <taxon>Bacteria</taxon>
        <taxon>Bacillati</taxon>
        <taxon>Actinomycetota</taxon>
        <taxon>Actinomycetes</taxon>
        <taxon>Micromonosporales</taxon>
        <taxon>Micromonosporaceae</taxon>
        <taxon>Asanoa</taxon>
    </lineage>
</organism>
<comment type="subcellular location">
    <subcellularLocation>
        <location evidence="1">Cell membrane</location>
        <topology evidence="1">Multi-pass membrane protein</topology>
    </subcellularLocation>
</comment>
<feature type="transmembrane region" description="Helical" evidence="7">
    <location>
        <begin position="171"/>
        <end position="192"/>
    </location>
</feature>
<gene>
    <name evidence="9" type="ORF">DFJ67_2566</name>
</gene>
<feature type="domain" description="EccD-like transmembrane" evidence="8">
    <location>
        <begin position="117"/>
        <end position="455"/>
    </location>
</feature>
<evidence type="ECO:0000256" key="2">
    <source>
        <dbReference type="ARBA" id="ARBA00006162"/>
    </source>
</evidence>
<keyword evidence="3" id="KW-1003">Cell membrane</keyword>
<dbReference type="PIRSF" id="PIRSF017804">
    <property type="entry name" value="Secretion_EccD1"/>
    <property type="match status" value="1"/>
</dbReference>
<accession>A0A3D9ZSE2</accession>
<dbReference type="OrthoDB" id="4775372at2"/>
<feature type="transmembrane region" description="Helical" evidence="7">
    <location>
        <begin position="314"/>
        <end position="333"/>
    </location>
</feature>
<evidence type="ECO:0000256" key="5">
    <source>
        <dbReference type="ARBA" id="ARBA00022989"/>
    </source>
</evidence>
<reference evidence="9 10" key="1">
    <citation type="submission" date="2018-08" db="EMBL/GenBank/DDBJ databases">
        <title>Sequencing the genomes of 1000 actinobacteria strains.</title>
        <authorList>
            <person name="Klenk H.-P."/>
        </authorList>
    </citation>
    <scope>NUCLEOTIDE SEQUENCE [LARGE SCALE GENOMIC DNA]</scope>
    <source>
        <strain evidence="9 10">DSM 44099</strain>
    </source>
</reference>
<proteinExistence type="inferred from homology"/>
<keyword evidence="10" id="KW-1185">Reference proteome</keyword>
<keyword evidence="5 7" id="KW-1133">Transmembrane helix</keyword>
<feature type="transmembrane region" description="Helical" evidence="7">
    <location>
        <begin position="116"/>
        <end position="136"/>
    </location>
</feature>
<feature type="transmembrane region" description="Helical" evidence="7">
    <location>
        <begin position="142"/>
        <end position="164"/>
    </location>
</feature>
<feature type="transmembrane region" description="Helical" evidence="7">
    <location>
        <begin position="212"/>
        <end position="230"/>
    </location>
</feature>
<evidence type="ECO:0000313" key="9">
    <source>
        <dbReference type="EMBL" id="REF96580.1"/>
    </source>
</evidence>
<dbReference type="RefSeq" id="WP_116068078.1">
    <property type="nucleotide sequence ID" value="NZ_BONB01000126.1"/>
</dbReference>
<dbReference type="Proteomes" id="UP000256913">
    <property type="component" value="Unassembled WGS sequence"/>
</dbReference>
<dbReference type="Pfam" id="PF08817">
    <property type="entry name" value="YukD"/>
    <property type="match status" value="1"/>
</dbReference>
<feature type="transmembrane region" description="Helical" evidence="7">
    <location>
        <begin position="427"/>
        <end position="450"/>
    </location>
</feature>
<dbReference type="InterPro" id="IPR044049">
    <property type="entry name" value="EccD_transm"/>
</dbReference>
<evidence type="ECO:0000256" key="7">
    <source>
        <dbReference type="SAM" id="Phobius"/>
    </source>
</evidence>
<feature type="transmembrane region" description="Helical" evidence="7">
    <location>
        <begin position="237"/>
        <end position="257"/>
    </location>
</feature>
<dbReference type="Gene3D" id="3.10.20.90">
    <property type="entry name" value="Phosphatidylinositol 3-kinase Catalytic Subunit, Chain A, domain 1"/>
    <property type="match status" value="1"/>
</dbReference>
<evidence type="ECO:0000313" key="10">
    <source>
        <dbReference type="Proteomes" id="UP000256913"/>
    </source>
</evidence>
<dbReference type="EMBL" id="QUMQ01000001">
    <property type="protein sequence ID" value="REF96580.1"/>
    <property type="molecule type" value="Genomic_DNA"/>
</dbReference>
<evidence type="ECO:0000256" key="6">
    <source>
        <dbReference type="ARBA" id="ARBA00023136"/>
    </source>
</evidence>
<comment type="caution">
    <text evidence="9">The sequence shown here is derived from an EMBL/GenBank/DDBJ whole genome shotgun (WGS) entry which is preliminary data.</text>
</comment>
<dbReference type="Pfam" id="PF19053">
    <property type="entry name" value="EccD"/>
    <property type="match status" value="1"/>
</dbReference>
<evidence type="ECO:0000256" key="1">
    <source>
        <dbReference type="ARBA" id="ARBA00004651"/>
    </source>
</evidence>
<dbReference type="NCBIfam" id="TIGR03920">
    <property type="entry name" value="T7SS_EccD"/>
    <property type="match status" value="1"/>
</dbReference>
<dbReference type="GO" id="GO:0005886">
    <property type="term" value="C:plasma membrane"/>
    <property type="evidence" value="ECO:0007669"/>
    <property type="project" value="UniProtKB-SubCell"/>
</dbReference>
<protein>
    <submittedName>
        <fullName evidence="9">Type VII secretion integral membrane protein EccD</fullName>
    </submittedName>
</protein>
<feature type="transmembrane region" description="Helical" evidence="7">
    <location>
        <begin position="263"/>
        <end position="282"/>
    </location>
</feature>
<dbReference type="AlphaFoldDB" id="A0A3D9ZSE2"/>